<keyword evidence="1" id="KW-0472">Membrane</keyword>
<dbReference type="AlphaFoldDB" id="A0A5E8CLQ6"/>
<feature type="transmembrane region" description="Helical" evidence="1">
    <location>
        <begin position="6"/>
        <end position="28"/>
    </location>
</feature>
<accession>A0A5E8CLQ6</accession>
<feature type="transmembrane region" description="Helical" evidence="1">
    <location>
        <begin position="35"/>
        <end position="52"/>
    </location>
</feature>
<sequence>MNKIIIFRFLITYTNIFCYFLNFHLFCYYSEPIDFFLILSNIILMSSILTFFKCIPDYFSDSWDPNNNQQRILIKKANKTNNMAKIADNMAKKIANKTNNIANIANIANKTNKKIAKKVANKFVDDIIQEVVFKLKYEIVVANIDHKTKYNTLLKELKCNHYMKKIFLGKKNIILEFENIINPLGTDFCKEDDQIIFFKQLVSFCKHHYINIGLISLSHPTLIFNHLEKIFKKPEKYFNLNNVVTSHHFKKTKKWNNSKYIKLPVNQITTNFNNDIPDKMFLVHHILDFYNISKQDTLYIGTKADSVVLLNNHQIASICFLYKTFSQENFINTISKL</sequence>
<evidence type="ECO:0000313" key="2">
    <source>
        <dbReference type="EMBL" id="VVU95195.1"/>
    </source>
</evidence>
<keyword evidence="1" id="KW-1133">Transmembrane helix</keyword>
<keyword evidence="1" id="KW-0812">Transmembrane</keyword>
<evidence type="ECO:0000256" key="1">
    <source>
        <dbReference type="SAM" id="Phobius"/>
    </source>
</evidence>
<dbReference type="EMBL" id="CABVLZ010000004">
    <property type="protein sequence ID" value="VVU95195.1"/>
    <property type="molecule type" value="Genomic_DNA"/>
</dbReference>
<reference evidence="2" key="1">
    <citation type="submission" date="2019-09" db="EMBL/GenBank/DDBJ databases">
        <authorList>
            <person name="Needham M D."/>
        </authorList>
    </citation>
    <scope>NUCLEOTIDE SEQUENCE</scope>
</reference>
<gene>
    <name evidence="2" type="ORF">CPAV1605_920</name>
</gene>
<name>A0A5E8CLQ6_9ZZZZ</name>
<protein>
    <submittedName>
        <fullName evidence="2">Uncharacterized protein</fullName>
    </submittedName>
</protein>
<proteinExistence type="predicted"/>
<organism evidence="2">
    <name type="scientific">seawater metagenome</name>
    <dbReference type="NCBI Taxonomy" id="1561972"/>
    <lineage>
        <taxon>unclassified sequences</taxon>
        <taxon>metagenomes</taxon>
        <taxon>ecological metagenomes</taxon>
    </lineage>
</organism>